<protein>
    <submittedName>
        <fullName evidence="3">Uncharacterized protein</fullName>
    </submittedName>
</protein>
<dbReference type="Proteomes" id="UP000887574">
    <property type="component" value="Unplaced"/>
</dbReference>
<evidence type="ECO:0000313" key="2">
    <source>
        <dbReference type="Proteomes" id="UP000887574"/>
    </source>
</evidence>
<feature type="coiled-coil region" evidence="1">
    <location>
        <begin position="170"/>
        <end position="221"/>
    </location>
</feature>
<keyword evidence="1" id="KW-0175">Coiled coil</keyword>
<feature type="coiled-coil region" evidence="1">
    <location>
        <begin position="59"/>
        <end position="90"/>
    </location>
</feature>
<reference evidence="3" key="1">
    <citation type="submission" date="2022-11" db="UniProtKB">
        <authorList>
            <consortium name="WormBaseParasite"/>
        </authorList>
    </citation>
    <scope>IDENTIFICATION</scope>
</reference>
<sequence length="244" mass="28178">MLTHYNILKTMAELPKYSSYLSGNHNQSLSSGLIDMPLKEFKSIYAKDTDSVDPRDKVITKLRKLLELEREAQERLMKEAGEKIDHKELELRNQVRSQAKLAKDFAKTVEQRDELLKQVRNQASVAEVLAKAVQQREELQKQALTQAKVRDNLAEAVPQRDELQKQVRAQAKVAEDLVKAIQQRDELQKQVRTQAKVAEDLVKAIQQRDELQKQVRTQAKQNAICDFGEQQRQGRCKCLNQYDI</sequence>
<dbReference type="AlphaFoldDB" id="A0A915E2L7"/>
<keyword evidence="2" id="KW-1185">Reference proteome</keyword>
<accession>A0A915E2L7</accession>
<evidence type="ECO:0000256" key="1">
    <source>
        <dbReference type="SAM" id="Coils"/>
    </source>
</evidence>
<evidence type="ECO:0000313" key="3">
    <source>
        <dbReference type="WBParaSite" id="jg25189"/>
    </source>
</evidence>
<organism evidence="2 3">
    <name type="scientific">Ditylenchus dipsaci</name>
    <dbReference type="NCBI Taxonomy" id="166011"/>
    <lineage>
        <taxon>Eukaryota</taxon>
        <taxon>Metazoa</taxon>
        <taxon>Ecdysozoa</taxon>
        <taxon>Nematoda</taxon>
        <taxon>Chromadorea</taxon>
        <taxon>Rhabditida</taxon>
        <taxon>Tylenchina</taxon>
        <taxon>Tylenchomorpha</taxon>
        <taxon>Sphaerularioidea</taxon>
        <taxon>Anguinidae</taxon>
        <taxon>Anguininae</taxon>
        <taxon>Ditylenchus</taxon>
    </lineage>
</organism>
<name>A0A915E2L7_9BILA</name>
<dbReference type="WBParaSite" id="jg25189">
    <property type="protein sequence ID" value="jg25189"/>
    <property type="gene ID" value="jg25189"/>
</dbReference>
<proteinExistence type="predicted"/>